<reference evidence="2 3" key="1">
    <citation type="submission" date="2021-07" db="EMBL/GenBank/DDBJ databases">
        <authorList>
            <person name="Imarazene B."/>
            <person name="Zahm M."/>
            <person name="Klopp C."/>
            <person name="Cabau C."/>
            <person name="Beille S."/>
            <person name="Jouanno E."/>
            <person name="Castinel A."/>
            <person name="Lluch J."/>
            <person name="Gil L."/>
            <person name="Kuchtly C."/>
            <person name="Lopez Roques C."/>
            <person name="Donnadieu C."/>
            <person name="Parrinello H."/>
            <person name="Journot L."/>
            <person name="Du K."/>
            <person name="Schartl M."/>
            <person name="Retaux S."/>
            <person name="Guiguen Y."/>
        </authorList>
    </citation>
    <scope>NUCLEOTIDE SEQUENCE [LARGE SCALE GENOMIC DNA]</scope>
    <source>
        <strain evidence="2">Pach_M1</strain>
        <tissue evidence="2">Testis</tissue>
    </source>
</reference>
<feature type="transmembrane region" description="Helical" evidence="1">
    <location>
        <begin position="50"/>
        <end position="68"/>
    </location>
</feature>
<comment type="caution">
    <text evidence="2">The sequence shown here is derived from an EMBL/GenBank/DDBJ whole genome shotgun (WGS) entry which is preliminary data.</text>
</comment>
<gene>
    <name evidence="2" type="ORF">AMEX_G6189</name>
</gene>
<protein>
    <submittedName>
        <fullName evidence="2">Uncharacterized protein</fullName>
    </submittedName>
</protein>
<sequence length="69" mass="7672">MYAKSRSGVNRPGNQMGPILETTRETIASEKQQDKCAILWSSKSLDSSQCFILLICGIFPLAMISVFFI</sequence>
<keyword evidence="1" id="KW-1133">Transmembrane helix</keyword>
<name>A0A8T2M2U7_ASTMX</name>
<proteinExistence type="predicted"/>
<keyword evidence="1" id="KW-0472">Membrane</keyword>
<dbReference type="Proteomes" id="UP000752171">
    <property type="component" value="Unassembled WGS sequence"/>
</dbReference>
<accession>A0A8T2M2U7</accession>
<dbReference type="EMBL" id="JAICCE010000004">
    <property type="protein sequence ID" value="KAG9278339.1"/>
    <property type="molecule type" value="Genomic_DNA"/>
</dbReference>
<evidence type="ECO:0000256" key="1">
    <source>
        <dbReference type="SAM" id="Phobius"/>
    </source>
</evidence>
<organism evidence="2 3">
    <name type="scientific">Astyanax mexicanus</name>
    <name type="common">Blind cave fish</name>
    <name type="synonym">Astyanax fasciatus mexicanus</name>
    <dbReference type="NCBI Taxonomy" id="7994"/>
    <lineage>
        <taxon>Eukaryota</taxon>
        <taxon>Metazoa</taxon>
        <taxon>Chordata</taxon>
        <taxon>Craniata</taxon>
        <taxon>Vertebrata</taxon>
        <taxon>Euteleostomi</taxon>
        <taxon>Actinopterygii</taxon>
        <taxon>Neopterygii</taxon>
        <taxon>Teleostei</taxon>
        <taxon>Ostariophysi</taxon>
        <taxon>Characiformes</taxon>
        <taxon>Characoidei</taxon>
        <taxon>Acestrorhamphidae</taxon>
        <taxon>Acestrorhamphinae</taxon>
        <taxon>Astyanax</taxon>
    </lineage>
</organism>
<dbReference type="AlphaFoldDB" id="A0A8T2M2U7"/>
<evidence type="ECO:0000313" key="2">
    <source>
        <dbReference type="EMBL" id="KAG9278339.1"/>
    </source>
</evidence>
<evidence type="ECO:0000313" key="3">
    <source>
        <dbReference type="Proteomes" id="UP000752171"/>
    </source>
</evidence>
<keyword evidence="1" id="KW-0812">Transmembrane</keyword>